<keyword evidence="2" id="KW-1185">Reference proteome</keyword>
<proteinExistence type="predicted"/>
<sequence>MGDDEMNGYATILYESQNRSPSSPFSFNKNYRAVLMVGDGDAVSALKTELQEIAELFYEAVAVDKKNYDPNNKPKLPVYIPRFLDDNDELFKIQIHENKAHSSENLTKTDMVTLASCPRGSLSRLIDEKRSVRRVLEAAAGVLENDGYTVVIEDKNLSPYYTLSVDVKTLCEKHECDSIQRRFFTGRQIRANFFTEKDDIVQKSKLATVGVVLVTKPVEVVHSLDRSVRTDAKYTKKHIDEIVFEEIPELFRSGRLYKIYDTP</sequence>
<comment type="caution">
    <text evidence="1">The sequence shown here is derived from an EMBL/GenBank/DDBJ whole genome shotgun (WGS) entry which is preliminary data.</text>
</comment>
<reference evidence="1 2" key="1">
    <citation type="submission" date="2024-05" db="EMBL/GenBank/DDBJ databases">
        <authorList>
            <person name="Kim H.-Y."/>
            <person name="Kim E."/>
            <person name="Cai Y."/>
            <person name="Yang S.-M."/>
            <person name="Lee W."/>
        </authorList>
    </citation>
    <scope>NUCLEOTIDE SEQUENCE [LARGE SCALE GENOMIC DNA]</scope>
    <source>
        <strain evidence="1 2">FBL11</strain>
    </source>
</reference>
<evidence type="ECO:0000313" key="2">
    <source>
        <dbReference type="Proteomes" id="UP001461960"/>
    </source>
</evidence>
<dbReference type="Proteomes" id="UP001461960">
    <property type="component" value="Unassembled WGS sequence"/>
</dbReference>
<dbReference type="EMBL" id="JBDGHN010000001">
    <property type="protein sequence ID" value="MEN2750011.1"/>
    <property type="molecule type" value="Genomic_DNA"/>
</dbReference>
<gene>
    <name evidence="1" type="ORF">AAIR29_00040</name>
</gene>
<name>A0ABU9X3N3_9GAMM</name>
<evidence type="ECO:0000313" key="1">
    <source>
        <dbReference type="EMBL" id="MEN2750011.1"/>
    </source>
</evidence>
<accession>A0ABU9X3N3</accession>
<protein>
    <submittedName>
        <fullName evidence="1">Uncharacterized protein</fullName>
    </submittedName>
</protein>
<organism evidence="1 2">
    <name type="scientific">Psychrobacter saeujeotis</name>
    <dbReference type="NCBI Taxonomy" id="3143436"/>
    <lineage>
        <taxon>Bacteria</taxon>
        <taxon>Pseudomonadati</taxon>
        <taxon>Pseudomonadota</taxon>
        <taxon>Gammaproteobacteria</taxon>
        <taxon>Moraxellales</taxon>
        <taxon>Moraxellaceae</taxon>
        <taxon>Psychrobacter</taxon>
    </lineage>
</organism>
<dbReference type="RefSeq" id="WP_345832119.1">
    <property type="nucleotide sequence ID" value="NZ_JBDGHN010000001.1"/>
</dbReference>